<keyword evidence="1" id="KW-1133">Transmembrane helix</keyword>
<accession>A0ABW5CDM1</accession>
<name>A0ABW5CDM1_9PROT</name>
<evidence type="ECO:0008006" key="4">
    <source>
        <dbReference type="Google" id="ProtNLM"/>
    </source>
</evidence>
<keyword evidence="1" id="KW-0812">Transmembrane</keyword>
<sequence length="105" mass="11041">MMAGSLGSSASSDLASFEEALESAEQDQPIATVDDRIKLSRASAEDKIRSRVTQWVVAVFLIQVSCATIVAVCLPGAVASVEKIIGMAMPVVTLVLGYYFGSASR</sequence>
<feature type="transmembrane region" description="Helical" evidence="1">
    <location>
        <begin position="55"/>
        <end position="78"/>
    </location>
</feature>
<dbReference type="Proteomes" id="UP001597296">
    <property type="component" value="Unassembled WGS sequence"/>
</dbReference>
<keyword evidence="1" id="KW-0472">Membrane</keyword>
<feature type="transmembrane region" description="Helical" evidence="1">
    <location>
        <begin position="84"/>
        <end position="101"/>
    </location>
</feature>
<dbReference type="RefSeq" id="WP_377318511.1">
    <property type="nucleotide sequence ID" value="NZ_JBHUIY010000044.1"/>
</dbReference>
<reference evidence="3" key="1">
    <citation type="journal article" date="2019" name="Int. J. Syst. Evol. Microbiol.">
        <title>The Global Catalogue of Microorganisms (GCM) 10K type strain sequencing project: providing services to taxonomists for standard genome sequencing and annotation.</title>
        <authorList>
            <consortium name="The Broad Institute Genomics Platform"/>
            <consortium name="The Broad Institute Genome Sequencing Center for Infectious Disease"/>
            <person name="Wu L."/>
            <person name="Ma J."/>
        </authorList>
    </citation>
    <scope>NUCLEOTIDE SEQUENCE [LARGE SCALE GENOMIC DNA]</scope>
    <source>
        <strain evidence="3">KCTC 15012</strain>
    </source>
</reference>
<organism evidence="2 3">
    <name type="scientific">Phaeospirillum tilakii</name>
    <dbReference type="NCBI Taxonomy" id="741673"/>
    <lineage>
        <taxon>Bacteria</taxon>
        <taxon>Pseudomonadati</taxon>
        <taxon>Pseudomonadota</taxon>
        <taxon>Alphaproteobacteria</taxon>
        <taxon>Rhodospirillales</taxon>
        <taxon>Rhodospirillaceae</taxon>
        <taxon>Phaeospirillum</taxon>
    </lineage>
</organism>
<evidence type="ECO:0000313" key="2">
    <source>
        <dbReference type="EMBL" id="MFD2235384.1"/>
    </source>
</evidence>
<comment type="caution">
    <text evidence="2">The sequence shown here is derived from an EMBL/GenBank/DDBJ whole genome shotgun (WGS) entry which is preliminary data.</text>
</comment>
<gene>
    <name evidence="2" type="ORF">ACFSNB_16395</name>
</gene>
<evidence type="ECO:0000256" key="1">
    <source>
        <dbReference type="SAM" id="Phobius"/>
    </source>
</evidence>
<proteinExistence type="predicted"/>
<protein>
    <recommendedName>
        <fullName evidence="4">Holin-X, holin superfamily III</fullName>
    </recommendedName>
</protein>
<evidence type="ECO:0000313" key="3">
    <source>
        <dbReference type="Proteomes" id="UP001597296"/>
    </source>
</evidence>
<dbReference type="EMBL" id="JBHUIY010000044">
    <property type="protein sequence ID" value="MFD2235384.1"/>
    <property type="molecule type" value="Genomic_DNA"/>
</dbReference>
<keyword evidence="3" id="KW-1185">Reference proteome</keyword>